<comment type="caution">
    <text evidence="2">The sequence shown here is derived from an EMBL/GenBank/DDBJ whole genome shotgun (WGS) entry which is preliminary data.</text>
</comment>
<feature type="compositionally biased region" description="Basic residues" evidence="1">
    <location>
        <begin position="121"/>
        <end position="133"/>
    </location>
</feature>
<accession>A0A210R418</accession>
<dbReference type="OrthoDB" id="10031947at2759"/>
<sequence length="133" mass="15428">MAEEKPKETVLQYQLEMIRQLRDLFSKDQFLYICKEFLLMKYVTANDTDDKTGMEDLFMTLKKKGVVKLGEYRRARDILVHHNVEAGEIIDKYTTLIHQESAGLSKAKRTRTGAQQEHGHSSGHSKAKKQKTR</sequence>
<dbReference type="Proteomes" id="UP000242188">
    <property type="component" value="Unassembled WGS sequence"/>
</dbReference>
<keyword evidence="3" id="KW-1185">Reference proteome</keyword>
<dbReference type="EMBL" id="NEDP02000581">
    <property type="protein sequence ID" value="OWF55611.1"/>
    <property type="molecule type" value="Genomic_DNA"/>
</dbReference>
<protein>
    <recommendedName>
        <fullName evidence="4">DED domain-containing protein</fullName>
    </recommendedName>
</protein>
<evidence type="ECO:0008006" key="4">
    <source>
        <dbReference type="Google" id="ProtNLM"/>
    </source>
</evidence>
<evidence type="ECO:0000256" key="1">
    <source>
        <dbReference type="SAM" id="MobiDB-lite"/>
    </source>
</evidence>
<organism evidence="2 3">
    <name type="scientific">Mizuhopecten yessoensis</name>
    <name type="common">Japanese scallop</name>
    <name type="synonym">Patinopecten yessoensis</name>
    <dbReference type="NCBI Taxonomy" id="6573"/>
    <lineage>
        <taxon>Eukaryota</taxon>
        <taxon>Metazoa</taxon>
        <taxon>Spiralia</taxon>
        <taxon>Lophotrochozoa</taxon>
        <taxon>Mollusca</taxon>
        <taxon>Bivalvia</taxon>
        <taxon>Autobranchia</taxon>
        <taxon>Pteriomorphia</taxon>
        <taxon>Pectinida</taxon>
        <taxon>Pectinoidea</taxon>
        <taxon>Pectinidae</taxon>
        <taxon>Mizuhopecten</taxon>
    </lineage>
</organism>
<evidence type="ECO:0000313" key="3">
    <source>
        <dbReference type="Proteomes" id="UP000242188"/>
    </source>
</evidence>
<dbReference type="AlphaFoldDB" id="A0A210R418"/>
<gene>
    <name evidence="2" type="ORF">KP79_PYT00220</name>
</gene>
<proteinExistence type="predicted"/>
<name>A0A210R418_MIZYE</name>
<evidence type="ECO:0000313" key="2">
    <source>
        <dbReference type="EMBL" id="OWF55611.1"/>
    </source>
</evidence>
<feature type="region of interest" description="Disordered" evidence="1">
    <location>
        <begin position="102"/>
        <end position="133"/>
    </location>
</feature>
<reference evidence="2 3" key="1">
    <citation type="journal article" date="2017" name="Nat. Ecol. Evol.">
        <title>Scallop genome provides insights into evolution of bilaterian karyotype and development.</title>
        <authorList>
            <person name="Wang S."/>
            <person name="Zhang J."/>
            <person name="Jiao W."/>
            <person name="Li J."/>
            <person name="Xun X."/>
            <person name="Sun Y."/>
            <person name="Guo X."/>
            <person name="Huan P."/>
            <person name="Dong B."/>
            <person name="Zhang L."/>
            <person name="Hu X."/>
            <person name="Sun X."/>
            <person name="Wang J."/>
            <person name="Zhao C."/>
            <person name="Wang Y."/>
            <person name="Wang D."/>
            <person name="Huang X."/>
            <person name="Wang R."/>
            <person name="Lv J."/>
            <person name="Li Y."/>
            <person name="Zhang Z."/>
            <person name="Liu B."/>
            <person name="Lu W."/>
            <person name="Hui Y."/>
            <person name="Liang J."/>
            <person name="Zhou Z."/>
            <person name="Hou R."/>
            <person name="Li X."/>
            <person name="Liu Y."/>
            <person name="Li H."/>
            <person name="Ning X."/>
            <person name="Lin Y."/>
            <person name="Zhao L."/>
            <person name="Xing Q."/>
            <person name="Dou J."/>
            <person name="Li Y."/>
            <person name="Mao J."/>
            <person name="Guo H."/>
            <person name="Dou H."/>
            <person name="Li T."/>
            <person name="Mu C."/>
            <person name="Jiang W."/>
            <person name="Fu Q."/>
            <person name="Fu X."/>
            <person name="Miao Y."/>
            <person name="Liu J."/>
            <person name="Yu Q."/>
            <person name="Li R."/>
            <person name="Liao H."/>
            <person name="Li X."/>
            <person name="Kong Y."/>
            <person name="Jiang Z."/>
            <person name="Chourrout D."/>
            <person name="Li R."/>
            <person name="Bao Z."/>
        </authorList>
    </citation>
    <scope>NUCLEOTIDE SEQUENCE [LARGE SCALE GENOMIC DNA]</scope>
    <source>
        <strain evidence="2 3">PY_sf001</strain>
    </source>
</reference>